<reference evidence="1" key="1">
    <citation type="journal article" date="2015" name="Nature">
        <title>Complex archaea that bridge the gap between prokaryotes and eukaryotes.</title>
        <authorList>
            <person name="Spang A."/>
            <person name="Saw J.H."/>
            <person name="Jorgensen S.L."/>
            <person name="Zaremba-Niedzwiedzka K."/>
            <person name="Martijn J."/>
            <person name="Lind A.E."/>
            <person name="van Eijk R."/>
            <person name="Schleper C."/>
            <person name="Guy L."/>
            <person name="Ettema T.J."/>
        </authorList>
    </citation>
    <scope>NUCLEOTIDE SEQUENCE</scope>
</reference>
<sequence length="238" mass="25016">MNSKLLAGATWGGSVSIGDAVGGHESSVALPLKPGTYLAKAIDSSGIRSLTFSSVSTKDATVLAFGNLDTISEHPNFPGVHSGTVALDDALKLAGVGLFDSIPDFDALFDLDSYGGVNVSGIYDFSAGIDLGAVKRCRLSTLITALVINPFNLIDHRTAMIDSWEDFDGAAAGDGDIIVEVRETDDDPGGSPTWSAWARLDQAEKNARGFDFRARLSTTDPAYNISVSELTINAEEVV</sequence>
<name>A0A0F8YWV4_9ZZZZ</name>
<evidence type="ECO:0000313" key="1">
    <source>
        <dbReference type="EMBL" id="KKK52486.1"/>
    </source>
</evidence>
<protein>
    <submittedName>
        <fullName evidence="1">Uncharacterized protein</fullName>
    </submittedName>
</protein>
<gene>
    <name evidence="1" type="ORF">LCGC14_3104450</name>
</gene>
<proteinExistence type="predicted"/>
<dbReference type="AlphaFoldDB" id="A0A0F8YWV4"/>
<accession>A0A0F8YWV4</accession>
<dbReference type="EMBL" id="LAZR01066995">
    <property type="protein sequence ID" value="KKK52486.1"/>
    <property type="molecule type" value="Genomic_DNA"/>
</dbReference>
<comment type="caution">
    <text evidence="1">The sequence shown here is derived from an EMBL/GenBank/DDBJ whole genome shotgun (WGS) entry which is preliminary data.</text>
</comment>
<organism evidence="1">
    <name type="scientific">marine sediment metagenome</name>
    <dbReference type="NCBI Taxonomy" id="412755"/>
    <lineage>
        <taxon>unclassified sequences</taxon>
        <taxon>metagenomes</taxon>
        <taxon>ecological metagenomes</taxon>
    </lineage>
</organism>